<dbReference type="InterPro" id="IPR007115">
    <property type="entry name" value="6-PTP_synth/QueD"/>
</dbReference>
<keyword evidence="2 5" id="KW-0862">Zinc</keyword>
<comment type="cofactor">
    <cofactor evidence="5">
        <name>Zn(2+)</name>
        <dbReference type="ChEBI" id="CHEBI:29105"/>
    </cofactor>
    <text evidence="5">Binds 1 zinc ion per subunit.</text>
</comment>
<proteinExistence type="predicted"/>
<gene>
    <name evidence="6" type="primary">PTS</name>
    <name evidence="6" type="synonym">ptpS</name>
    <name evidence="6" type="synonym">queD</name>
</gene>
<dbReference type="SUPFAM" id="SSF55620">
    <property type="entry name" value="Tetrahydrobiopterin biosynthesis enzymes-like"/>
    <property type="match status" value="1"/>
</dbReference>
<dbReference type="Pfam" id="PF01242">
    <property type="entry name" value="PTPS"/>
    <property type="match status" value="1"/>
</dbReference>
<accession>A0A075FL11</accession>
<evidence type="ECO:0000256" key="3">
    <source>
        <dbReference type="ARBA" id="ARBA00023239"/>
    </source>
</evidence>
<keyword evidence="3 6" id="KW-0456">Lyase</keyword>
<evidence type="ECO:0000256" key="2">
    <source>
        <dbReference type="ARBA" id="ARBA00022833"/>
    </source>
</evidence>
<dbReference type="InterPro" id="IPR038418">
    <property type="entry name" value="6-PTP_synth/QueD_sf"/>
</dbReference>
<keyword evidence="1 5" id="KW-0479">Metal-binding</keyword>
<dbReference type="PANTHER" id="PTHR12589">
    <property type="entry name" value="PYRUVOYL TETRAHYDROBIOPTERIN SYNTHASE"/>
    <property type="match status" value="1"/>
</dbReference>
<feature type="active site" description="Charge relay system" evidence="4">
    <location>
        <position position="139"/>
    </location>
</feature>
<organism evidence="6">
    <name type="scientific">uncultured marine group II/III euryarchaeote AD1000_20_C05</name>
    <dbReference type="NCBI Taxonomy" id="1457735"/>
    <lineage>
        <taxon>Archaea</taxon>
        <taxon>Methanobacteriati</taxon>
        <taxon>Methanobacteriota</taxon>
        <taxon>environmental samples</taxon>
    </lineage>
</organism>
<feature type="binding site" evidence="5">
    <location>
        <position position="28"/>
    </location>
    <ligand>
        <name>Zn(2+)</name>
        <dbReference type="ChEBI" id="CHEBI:29105"/>
    </ligand>
</feature>
<sequence length="151" mass="17486">MTTRIRRWVETDTGHRVPNHKSKCRHMHGHRYRWEVELDGEVVTQSGVSEEGMLMDFSDVSDILQKYIHDVVDHAFIVYEGDDDAIAALSQLGDEHRTLVVPFVPTAESLAKWAYEQVEPHIETSYGNELRLHAFHVRETPKSWATWSTET</sequence>
<feature type="binding site" evidence="5">
    <location>
        <position position="30"/>
    </location>
    <ligand>
        <name>Zn(2+)</name>
        <dbReference type="ChEBI" id="CHEBI:29105"/>
    </ligand>
</feature>
<dbReference type="EC" id="4.2.3.12" evidence="6"/>
<feature type="binding site" evidence="5">
    <location>
        <position position="15"/>
    </location>
    <ligand>
        <name>Zn(2+)</name>
        <dbReference type="ChEBI" id="CHEBI:29105"/>
    </ligand>
</feature>
<evidence type="ECO:0000256" key="5">
    <source>
        <dbReference type="PIRSR" id="PIRSR006113-2"/>
    </source>
</evidence>
<evidence type="ECO:0000313" key="6">
    <source>
        <dbReference type="EMBL" id="AIE92240.1"/>
    </source>
</evidence>
<dbReference type="PIRSF" id="PIRSF006113">
    <property type="entry name" value="PTP_synth"/>
    <property type="match status" value="1"/>
</dbReference>
<feature type="active site" description="Charge relay system" evidence="4">
    <location>
        <position position="74"/>
    </location>
</feature>
<dbReference type="PANTHER" id="PTHR12589:SF7">
    <property type="entry name" value="6-PYRUVOYL TETRAHYDROBIOPTERIN SYNTHASE"/>
    <property type="match status" value="1"/>
</dbReference>
<dbReference type="AlphaFoldDB" id="A0A075FL11"/>
<dbReference type="GO" id="GO:0003874">
    <property type="term" value="F:6-pyruvoyltetrahydropterin synthase activity"/>
    <property type="evidence" value="ECO:0007669"/>
    <property type="project" value="UniProtKB-EC"/>
</dbReference>
<evidence type="ECO:0000256" key="4">
    <source>
        <dbReference type="PIRSR" id="PIRSR006113-1"/>
    </source>
</evidence>
<name>A0A075FL11_9EURY</name>
<evidence type="ECO:0000256" key="1">
    <source>
        <dbReference type="ARBA" id="ARBA00022723"/>
    </source>
</evidence>
<reference evidence="6" key="1">
    <citation type="journal article" date="2014" name="Genome Biol. Evol.">
        <title>Pangenome evidence for extensive interdomain horizontal transfer affecting lineage core and shell genes in uncultured planktonic thaumarchaeota and euryarchaeota.</title>
        <authorList>
            <person name="Deschamps P."/>
            <person name="Zivanovic Y."/>
            <person name="Moreira D."/>
            <person name="Rodriguez-Valera F."/>
            <person name="Lopez-Garcia P."/>
        </authorList>
    </citation>
    <scope>NUCLEOTIDE SEQUENCE</scope>
</reference>
<dbReference type="Gene3D" id="3.30.479.10">
    <property type="entry name" value="6-pyruvoyl tetrahydropterin synthase/QueD"/>
    <property type="match status" value="1"/>
</dbReference>
<protein>
    <submittedName>
        <fullName evidence="6">6-pyruvoyl tetrahydrobiopterin synthase (QueD, ptpS, PTS)</fullName>
        <ecNumber evidence="6">4.2.3.12</ecNumber>
    </submittedName>
</protein>
<feature type="active site" description="Proton acceptor" evidence="4">
    <location>
        <position position="24"/>
    </location>
</feature>
<dbReference type="EMBL" id="KF900360">
    <property type="protein sequence ID" value="AIE92240.1"/>
    <property type="molecule type" value="Genomic_DNA"/>
</dbReference>
<dbReference type="GO" id="GO:0046872">
    <property type="term" value="F:metal ion binding"/>
    <property type="evidence" value="ECO:0007669"/>
    <property type="project" value="UniProtKB-KW"/>
</dbReference>